<dbReference type="Proteomes" id="UP000307164">
    <property type="component" value="Unassembled WGS sequence"/>
</dbReference>
<dbReference type="Pfam" id="PF04402">
    <property type="entry name" value="SIMPL"/>
    <property type="match status" value="1"/>
</dbReference>
<dbReference type="InterPro" id="IPR007497">
    <property type="entry name" value="SIMPL/DUF541"/>
</dbReference>
<dbReference type="PANTHER" id="PTHR34387:SF2">
    <property type="entry name" value="SLR1258 PROTEIN"/>
    <property type="match status" value="1"/>
</dbReference>
<dbReference type="InterPro" id="IPR052022">
    <property type="entry name" value="26kDa_periplasmic_antigen"/>
</dbReference>
<keyword evidence="3" id="KW-1185">Reference proteome</keyword>
<dbReference type="OrthoDB" id="9806540at2"/>
<evidence type="ECO:0000313" key="1">
    <source>
        <dbReference type="EMBL" id="TMO67219.1"/>
    </source>
</evidence>
<sequence>MRADVSKHVGAATVLALGLVCSTWLIKHTVIDVKAMERTVQVKGLAEQEVPADTVIWPVFYKDADNDLDVLIARVDKKNAAIRAFLVLQGFNGDEVSVTAPSIVDKFAQEYSQNERGFRYVAKAGITVFSRSPDKVRTALSQLSELAKQGIAITQDDYQNRVEYMFTGLNDIKPQMVQLATQKAREVALKFAKDSDSQLGKIKSARQGQFSIRDRDSNTPYIKVVRVVAGVEYYLSD</sequence>
<name>A0A5S3V712_9GAMM</name>
<dbReference type="Gene3D" id="3.30.110.170">
    <property type="entry name" value="Protein of unknown function (DUF541), domain 1"/>
    <property type="match status" value="1"/>
</dbReference>
<dbReference type="AlphaFoldDB" id="A0A5S3V712"/>
<proteinExistence type="predicted"/>
<accession>A0A5S3V712</accession>
<dbReference type="PANTHER" id="PTHR34387">
    <property type="entry name" value="SLR1258 PROTEIN"/>
    <property type="match status" value="1"/>
</dbReference>
<evidence type="ECO:0000313" key="4">
    <source>
        <dbReference type="Proteomes" id="UP000307217"/>
    </source>
</evidence>
<evidence type="ECO:0000313" key="3">
    <source>
        <dbReference type="Proteomes" id="UP000307164"/>
    </source>
</evidence>
<evidence type="ECO:0000313" key="2">
    <source>
        <dbReference type="EMBL" id="TMO74534.1"/>
    </source>
</evidence>
<dbReference type="InterPro" id="IPR016907">
    <property type="entry name" value="UCP029033"/>
</dbReference>
<organism evidence="1 4">
    <name type="scientific">Pseudoalteromonas aurantia</name>
    <dbReference type="NCBI Taxonomy" id="43654"/>
    <lineage>
        <taxon>Bacteria</taxon>
        <taxon>Pseudomonadati</taxon>
        <taxon>Pseudomonadota</taxon>
        <taxon>Gammaproteobacteria</taxon>
        <taxon>Alteromonadales</taxon>
        <taxon>Pseudoalteromonadaceae</taxon>
        <taxon>Pseudoalteromonas</taxon>
    </lineage>
</organism>
<reference evidence="3 4" key="1">
    <citation type="submission" date="2018-01" db="EMBL/GenBank/DDBJ databases">
        <authorList>
            <person name="Paulsen S."/>
            <person name="Gram L.K."/>
        </authorList>
    </citation>
    <scope>NUCLEOTIDE SEQUENCE [LARGE SCALE GENOMIC DNA]</scope>
    <source>
        <strain evidence="1 4">S3790</strain>
        <strain evidence="2 3">S3895</strain>
    </source>
</reference>
<protein>
    <recommendedName>
        <fullName evidence="5">SIMPL domain-containing protein</fullName>
    </recommendedName>
</protein>
<dbReference type="Proteomes" id="UP000307217">
    <property type="component" value="Unassembled WGS sequence"/>
</dbReference>
<gene>
    <name evidence="1" type="ORF">CWC19_14800</name>
    <name evidence="2" type="ORF">CWC20_09855</name>
</gene>
<reference evidence="1" key="3">
    <citation type="submission" date="2019-09" db="EMBL/GenBank/DDBJ databases">
        <title>Co-occurence of chitin degradation, pigmentation and bioactivity in marine Pseudoalteromonas.</title>
        <authorList>
            <person name="Sonnenschein E.C."/>
            <person name="Bech P.K."/>
        </authorList>
    </citation>
    <scope>NUCLEOTIDE SEQUENCE</scope>
    <source>
        <strain evidence="1">S3790</strain>
        <strain evidence="3">S3895</strain>
    </source>
</reference>
<dbReference type="GO" id="GO:0006974">
    <property type="term" value="P:DNA damage response"/>
    <property type="evidence" value="ECO:0007669"/>
    <property type="project" value="TreeGrafter"/>
</dbReference>
<dbReference type="RefSeq" id="WP_138592587.1">
    <property type="nucleotide sequence ID" value="NZ_PNBW01000047.1"/>
</dbReference>
<dbReference type="EMBL" id="PNBX01000062">
    <property type="protein sequence ID" value="TMO67219.1"/>
    <property type="molecule type" value="Genomic_DNA"/>
</dbReference>
<evidence type="ECO:0008006" key="5">
    <source>
        <dbReference type="Google" id="ProtNLM"/>
    </source>
</evidence>
<dbReference type="PIRSF" id="PIRSF029033">
    <property type="entry name" value="UCP029033"/>
    <property type="match status" value="1"/>
</dbReference>
<dbReference type="Gene3D" id="3.30.70.2970">
    <property type="entry name" value="Protein of unknown function (DUF541), domain 2"/>
    <property type="match status" value="1"/>
</dbReference>
<comment type="caution">
    <text evidence="1">The sequence shown here is derived from an EMBL/GenBank/DDBJ whole genome shotgun (WGS) entry which is preliminary data.</text>
</comment>
<dbReference type="EMBL" id="PNBW01000047">
    <property type="protein sequence ID" value="TMO74534.1"/>
    <property type="molecule type" value="Genomic_DNA"/>
</dbReference>
<reference evidence="4" key="2">
    <citation type="submission" date="2019-06" db="EMBL/GenBank/DDBJ databases">
        <title>Co-occurence of chitin degradation, pigmentation and bioactivity in marine Pseudoalteromonas.</title>
        <authorList>
            <person name="Sonnenschein E.C."/>
            <person name="Bech P.K."/>
        </authorList>
    </citation>
    <scope>NUCLEOTIDE SEQUENCE [LARGE SCALE GENOMIC DNA]</scope>
    <source>
        <strain evidence="4">S3790</strain>
        <strain evidence="2">S3895</strain>
    </source>
</reference>